<evidence type="ECO:0000313" key="3">
    <source>
        <dbReference type="Proteomes" id="UP000650833"/>
    </source>
</evidence>
<dbReference type="Pfam" id="PF08757">
    <property type="entry name" value="CotH"/>
    <property type="match status" value="1"/>
</dbReference>
<protein>
    <recommendedName>
        <fullName evidence="4">Coth-domain-containing protein</fullName>
    </recommendedName>
</protein>
<proteinExistence type="predicted"/>
<keyword evidence="3" id="KW-1185">Reference proteome</keyword>
<gene>
    <name evidence="2" type="ORF">INT46_006559</name>
</gene>
<comment type="caution">
    <text evidence="2">The sequence shown here is derived from an EMBL/GenBank/DDBJ whole genome shotgun (WGS) entry which is preliminary data.</text>
</comment>
<keyword evidence="1" id="KW-0732">Signal</keyword>
<dbReference type="PANTHER" id="PTHR40050:SF1">
    <property type="entry name" value="INNER SPORE COAT PROTEIN H"/>
    <property type="match status" value="1"/>
</dbReference>
<feature type="chain" id="PRO_5034180972" description="Coth-domain-containing protein" evidence="1">
    <location>
        <begin position="21"/>
        <end position="563"/>
    </location>
</feature>
<reference evidence="2" key="1">
    <citation type="submission" date="2020-12" db="EMBL/GenBank/DDBJ databases">
        <title>Metabolic potential, ecology and presence of endohyphal bacteria is reflected in genomic diversity of Mucoromycotina.</title>
        <authorList>
            <person name="Muszewska A."/>
            <person name="Okrasinska A."/>
            <person name="Steczkiewicz K."/>
            <person name="Drgas O."/>
            <person name="Orlowska M."/>
            <person name="Perlinska-Lenart U."/>
            <person name="Aleksandrzak-Piekarczyk T."/>
            <person name="Szatraj K."/>
            <person name="Zielenkiewicz U."/>
            <person name="Pilsyk S."/>
            <person name="Malc E."/>
            <person name="Mieczkowski P."/>
            <person name="Kruszewska J.S."/>
            <person name="Biernat P."/>
            <person name="Pawlowska J."/>
        </authorList>
    </citation>
    <scope>NUCLEOTIDE SEQUENCE</scope>
    <source>
        <strain evidence="2">CBS 226.32</strain>
    </source>
</reference>
<evidence type="ECO:0000256" key="1">
    <source>
        <dbReference type="SAM" id="SignalP"/>
    </source>
</evidence>
<accession>A0A8H7RKY1</accession>
<dbReference type="EMBL" id="JAEPRC010000063">
    <property type="protein sequence ID" value="KAG2211543.1"/>
    <property type="molecule type" value="Genomic_DNA"/>
</dbReference>
<sequence>MQISSAITLLLVGIASVATASSNTTYKVVSLVPDNQTLAVIVDEQIYPLTSVSKSSSLLHTGKAPIATKNYRYAILEKNNQSNVIERENFTRNPISEDSTLNEFFGRSWNSMNSTQLPRILDPLPIINRVESKLHIEGEIPTIHFTGNQTALDYIHANQQLDIDVEGLKMTYISPNDVQTFEDVTFAIAGQSTRYLNKLSYKIEIPKGSDLYKYRRLKLRAMGTDLSYMREKLASEIADSVGLPITKFSYARVFINNQAIGLFGLAENFKTPWVRNEFSNGKKKSNQGALYVCGLSGMLDDSNTSGNLTNTTILSDLSYFSDNATLYSIPCPVKEDPATGTANYTRIMDFAKFLSEQSTSVDDSVIPLWEEKIDVTSFLRGLAFEVITSSIDAYLGSHNNYILYDDLENERLVFSSQDFDLTMGTTHSQLEAFIGGNYTAFPGLNSTPLATRMLAVPKFKSEFDNLIRNYTTGLVNTDIMNPRIDELMTFLNDDVAWDKTLPRLGSSAYVDSVSQNLNPADFPLSVGVNGPSPIAGFMSVREWVVNRTNNLYEYFNNTAVSNA</sequence>
<dbReference type="PANTHER" id="PTHR40050">
    <property type="entry name" value="INNER SPORE COAT PROTEIN H"/>
    <property type="match status" value="1"/>
</dbReference>
<name>A0A8H7RKY1_9FUNG</name>
<organism evidence="2 3">
    <name type="scientific">Mucor plumbeus</name>
    <dbReference type="NCBI Taxonomy" id="97098"/>
    <lineage>
        <taxon>Eukaryota</taxon>
        <taxon>Fungi</taxon>
        <taxon>Fungi incertae sedis</taxon>
        <taxon>Mucoromycota</taxon>
        <taxon>Mucoromycotina</taxon>
        <taxon>Mucoromycetes</taxon>
        <taxon>Mucorales</taxon>
        <taxon>Mucorineae</taxon>
        <taxon>Mucoraceae</taxon>
        <taxon>Mucor</taxon>
    </lineage>
</organism>
<dbReference type="OrthoDB" id="10267127at2759"/>
<dbReference type="AlphaFoldDB" id="A0A8H7RKY1"/>
<evidence type="ECO:0000313" key="2">
    <source>
        <dbReference type="EMBL" id="KAG2211543.1"/>
    </source>
</evidence>
<evidence type="ECO:0008006" key="4">
    <source>
        <dbReference type="Google" id="ProtNLM"/>
    </source>
</evidence>
<dbReference type="InterPro" id="IPR014867">
    <property type="entry name" value="Spore_coat_CotH_CotH2/3/7"/>
</dbReference>
<feature type="signal peptide" evidence="1">
    <location>
        <begin position="1"/>
        <end position="20"/>
    </location>
</feature>
<dbReference type="Proteomes" id="UP000650833">
    <property type="component" value="Unassembled WGS sequence"/>
</dbReference>